<dbReference type="Proteomes" id="UP001164286">
    <property type="component" value="Unassembled WGS sequence"/>
</dbReference>
<dbReference type="Pfam" id="PF17102">
    <property type="entry name" value="Stealth_CR3"/>
    <property type="match status" value="1"/>
</dbReference>
<dbReference type="PANTHER" id="PTHR24045:SF0">
    <property type="entry name" value="N-ACETYLGLUCOSAMINE-1-PHOSPHOTRANSFERASE SUBUNITS ALPHA_BETA"/>
    <property type="match status" value="1"/>
</dbReference>
<dbReference type="InterPro" id="IPR031357">
    <property type="entry name" value="Stealth_CR3"/>
</dbReference>
<dbReference type="GO" id="GO:0003976">
    <property type="term" value="F:UDP-N-acetylglucosamine-lysosomal-enzyme N-acetylglucosaminephosphotransferase activity"/>
    <property type="evidence" value="ECO:0007669"/>
    <property type="project" value="TreeGrafter"/>
</dbReference>
<name>A0AA38H898_9TREE</name>
<dbReference type="GO" id="GO:0005794">
    <property type="term" value="C:Golgi apparatus"/>
    <property type="evidence" value="ECO:0007669"/>
    <property type="project" value="TreeGrafter"/>
</dbReference>
<keyword evidence="1" id="KW-0808">Transferase</keyword>
<evidence type="ECO:0000256" key="1">
    <source>
        <dbReference type="ARBA" id="ARBA00022679"/>
    </source>
</evidence>
<dbReference type="GeneID" id="77726360"/>
<proteinExistence type="predicted"/>
<keyword evidence="4" id="KW-1185">Reference proteome</keyword>
<sequence>MSKGVVRIPGDEAHVLVPNPSALPTPPSLLQPMRRFPPSTLVPYYTTGQLPLTALPPTPNPTLDIVYTFVNASSPVLQEAKTVRAELEGLHLEGAERHWRDNGELRGAVRSAAQSLAEGLRRVHVISADFELDSAVPVVEVDEDDEEGWRVGQVPSWLNTTAPDVGMQWHFHSEIFRLPSDGEVDSRIQGEWRDEQKWREEALPSFNSFQIESKVAWVDDLSENFILSNDDMFFLRDMATSDFHHPLLGPVFRLAPDLGLRVPPTLAPELRSDSGEWGGLQHANQLLSTRFYPKRRMYLAHVPKSMSRSLAQEASVMFAQDLSVAATRGFRESKRGKADVHFPWLVTHLQIERWREALLWTWAVARMGGVDGVWGVQAREELWSVLGLSEERGVPEVAVIIQDERATVEDMDEVMARNDWQFPEASEYLFTSLDGHLPDMPSVDSPVQTCFFDLAQCLPPNFFTDPFPVSAVDMFTQLAFSQPECGDCLIMALMNASGPRGLSAFLPAENQPFEPEVRGRREWEREEPMLPLVPDWREGDFSLKGVVRPGQDLWLGTEAGGMVGRKRSSSVDLRQYCVKLLSRYTYSLASSPTHFALSRSPIDLYNILEGWDRPSPLSMVCLNDDKPDWMSETSSADILGSWMGKRFGTWAAGWEREGWAWSIAMPPGQAAEKAEEQVADTPNPHAMLADLAKGLATGSGE</sequence>
<dbReference type="GO" id="GO:0046835">
    <property type="term" value="P:carbohydrate phosphorylation"/>
    <property type="evidence" value="ECO:0007669"/>
    <property type="project" value="TreeGrafter"/>
</dbReference>
<organism evidence="3 4">
    <name type="scientific">Dioszegia hungarica</name>
    <dbReference type="NCBI Taxonomy" id="4972"/>
    <lineage>
        <taxon>Eukaryota</taxon>
        <taxon>Fungi</taxon>
        <taxon>Dikarya</taxon>
        <taxon>Basidiomycota</taxon>
        <taxon>Agaricomycotina</taxon>
        <taxon>Tremellomycetes</taxon>
        <taxon>Tremellales</taxon>
        <taxon>Bulleribasidiaceae</taxon>
        <taxon>Dioszegia</taxon>
    </lineage>
</organism>
<dbReference type="RefSeq" id="XP_052946109.1">
    <property type="nucleotide sequence ID" value="XM_053087159.1"/>
</dbReference>
<comment type="caution">
    <text evidence="3">The sequence shown here is derived from an EMBL/GenBank/DDBJ whole genome shotgun (WGS) entry which is preliminary data.</text>
</comment>
<accession>A0AA38H898</accession>
<dbReference type="AlphaFoldDB" id="A0AA38H898"/>
<dbReference type="PANTHER" id="PTHR24045">
    <property type="match status" value="1"/>
</dbReference>
<evidence type="ECO:0000313" key="4">
    <source>
        <dbReference type="Proteomes" id="UP001164286"/>
    </source>
</evidence>
<gene>
    <name evidence="3" type="ORF">MKK02DRAFT_26227</name>
</gene>
<reference evidence="3" key="1">
    <citation type="journal article" date="2022" name="G3 (Bethesda)">
        <title>High quality genome of the basidiomycete yeast Dioszegia hungarica PDD-24b-2 isolated from cloud water.</title>
        <authorList>
            <person name="Jarrige D."/>
            <person name="Haridas S."/>
            <person name="Bleykasten-Grosshans C."/>
            <person name="Joly M."/>
            <person name="Nadalig T."/>
            <person name="Sancelme M."/>
            <person name="Vuilleumier S."/>
            <person name="Grigoriev I.V."/>
            <person name="Amato P."/>
            <person name="Bringel F."/>
        </authorList>
    </citation>
    <scope>NUCLEOTIDE SEQUENCE</scope>
    <source>
        <strain evidence="3">PDD-24b-2</strain>
    </source>
</reference>
<dbReference type="EMBL" id="JAKWFO010000005">
    <property type="protein sequence ID" value="KAI9636332.1"/>
    <property type="molecule type" value="Genomic_DNA"/>
</dbReference>
<evidence type="ECO:0000313" key="3">
    <source>
        <dbReference type="EMBL" id="KAI9636332.1"/>
    </source>
</evidence>
<evidence type="ECO:0000259" key="2">
    <source>
        <dbReference type="Pfam" id="PF17102"/>
    </source>
</evidence>
<dbReference type="InterPro" id="IPR047141">
    <property type="entry name" value="Stealth"/>
</dbReference>
<protein>
    <recommendedName>
        <fullName evidence="2">Stealth protein CR3 conserved region 3 domain-containing protein</fullName>
    </recommendedName>
</protein>
<feature type="domain" description="Stealth protein CR3 conserved region 3" evidence="2">
    <location>
        <begin position="300"/>
        <end position="351"/>
    </location>
</feature>